<evidence type="ECO:0000256" key="10">
    <source>
        <dbReference type="ARBA" id="ARBA00023034"/>
    </source>
</evidence>
<protein>
    <recommendedName>
        <fullName evidence="14">GTPase IMAP family member 8</fullName>
    </recommendedName>
    <alternativeName>
        <fullName evidence="15">Immune-associated nucleotide-binding protein 9</fullName>
    </alternativeName>
</protein>
<dbReference type="CDD" id="cd01852">
    <property type="entry name" value="AIG1"/>
    <property type="match status" value="2"/>
</dbReference>
<dbReference type="GO" id="GO:0005829">
    <property type="term" value="C:cytosol"/>
    <property type="evidence" value="ECO:0007669"/>
    <property type="project" value="UniProtKB-SubCell"/>
</dbReference>
<dbReference type="GO" id="GO:0005525">
    <property type="term" value="F:GTP binding"/>
    <property type="evidence" value="ECO:0007669"/>
    <property type="project" value="UniProtKB-KW"/>
</dbReference>
<evidence type="ECO:0000256" key="3">
    <source>
        <dbReference type="ARBA" id="ARBA00004514"/>
    </source>
</evidence>
<evidence type="ECO:0000313" key="18">
    <source>
        <dbReference type="Proteomes" id="UP000018468"/>
    </source>
</evidence>
<dbReference type="SUPFAM" id="SSF52540">
    <property type="entry name" value="P-loop containing nucleoside triphosphate hydrolases"/>
    <property type="match status" value="3"/>
</dbReference>
<dbReference type="Bgee" id="ENSLOCG00000000336">
    <property type="expression patterns" value="Expressed in pharyngeal gill and 11 other cell types or tissues"/>
</dbReference>
<feature type="domain" description="AIG1-type G" evidence="16">
    <location>
        <begin position="236"/>
        <end position="434"/>
    </location>
</feature>
<dbReference type="HOGENOM" id="CLU_010468_5_1_1"/>
<evidence type="ECO:0000256" key="9">
    <source>
        <dbReference type="ARBA" id="ARBA00022824"/>
    </source>
</evidence>
<dbReference type="PROSITE" id="PS51720">
    <property type="entry name" value="G_AIG1"/>
    <property type="match status" value="2"/>
</dbReference>
<keyword evidence="12" id="KW-0342">GTP-binding</keyword>
<evidence type="ECO:0000259" key="16">
    <source>
        <dbReference type="PROSITE" id="PS51720"/>
    </source>
</evidence>
<keyword evidence="11" id="KW-0496">Mitochondrion</keyword>
<comment type="subcellular location">
    <subcellularLocation>
        <location evidence="3">Cytoplasm</location>
        <location evidence="3">Cytosol</location>
    </subcellularLocation>
    <subcellularLocation>
        <location evidence="2">Endoplasmic reticulum</location>
    </subcellularLocation>
    <subcellularLocation>
        <location evidence="4">Golgi apparatus</location>
    </subcellularLocation>
    <subcellularLocation>
        <location evidence="1">Mitochondrion</location>
    </subcellularLocation>
</comment>
<proteinExistence type="inferred from homology"/>
<evidence type="ECO:0000256" key="13">
    <source>
        <dbReference type="ARBA" id="ARBA00056809"/>
    </source>
</evidence>
<keyword evidence="9" id="KW-0256">Endoplasmic reticulum</keyword>
<evidence type="ECO:0000256" key="2">
    <source>
        <dbReference type="ARBA" id="ARBA00004240"/>
    </source>
</evidence>
<dbReference type="PANTHER" id="PTHR10903:SF112">
    <property type="entry name" value="SI:CH211-113E8.5"/>
    <property type="match status" value="1"/>
</dbReference>
<dbReference type="PANTHER" id="PTHR10903">
    <property type="entry name" value="GTPASE, IMAP FAMILY MEMBER-RELATED"/>
    <property type="match status" value="1"/>
</dbReference>
<dbReference type="OMA" id="DRCHLFN"/>
<dbReference type="InParanoid" id="W5LW56"/>
<evidence type="ECO:0000256" key="11">
    <source>
        <dbReference type="ARBA" id="ARBA00023128"/>
    </source>
</evidence>
<keyword evidence="8" id="KW-0547">Nucleotide-binding</keyword>
<evidence type="ECO:0000256" key="7">
    <source>
        <dbReference type="ARBA" id="ARBA00022737"/>
    </source>
</evidence>
<evidence type="ECO:0000256" key="5">
    <source>
        <dbReference type="ARBA" id="ARBA00008535"/>
    </source>
</evidence>
<reference evidence="18" key="1">
    <citation type="submission" date="2011-12" db="EMBL/GenBank/DDBJ databases">
        <title>The Draft Genome of Lepisosteus oculatus.</title>
        <authorList>
            <consortium name="The Broad Institute Genome Assembly &amp; Analysis Group"/>
            <consortium name="Computational R&amp;D Group"/>
            <consortium name="and Sequencing Platform"/>
            <person name="Di Palma F."/>
            <person name="Alfoldi J."/>
            <person name="Johnson J."/>
            <person name="Berlin A."/>
            <person name="Gnerre S."/>
            <person name="Jaffe D."/>
            <person name="MacCallum I."/>
            <person name="Young S."/>
            <person name="Walker B.J."/>
            <person name="Lander E.S."/>
            <person name="Lindblad-Toh K."/>
        </authorList>
    </citation>
    <scope>NUCLEOTIDE SEQUENCE [LARGE SCALE GENOMIC DNA]</scope>
</reference>
<comment type="similarity">
    <text evidence="5">Belongs to the TRAFAC class TrmE-Era-EngA-EngB-Septin-like GTPase superfamily. AIG1/Toc34/Toc159-like paraseptin GTPase family. IAN subfamily.</text>
</comment>
<keyword evidence="7" id="KW-0677">Repeat</keyword>
<dbReference type="InterPro" id="IPR027417">
    <property type="entry name" value="P-loop_NTPase"/>
</dbReference>
<dbReference type="InterPro" id="IPR045058">
    <property type="entry name" value="GIMA/IAN/Toc"/>
</dbReference>
<dbReference type="Proteomes" id="UP000018468">
    <property type="component" value="Unassembled WGS sequence"/>
</dbReference>
<name>W5LW56_LEPOC</name>
<accession>W5LW56</accession>
<comment type="function">
    <text evidence="13">Exerts an anti-apoptotic effect in the immune system and is involved in responses to infections.</text>
</comment>
<reference evidence="17" key="3">
    <citation type="submission" date="2025-09" db="UniProtKB">
        <authorList>
            <consortium name="Ensembl"/>
        </authorList>
    </citation>
    <scope>IDENTIFICATION</scope>
</reference>
<dbReference type="GO" id="GO:0005739">
    <property type="term" value="C:mitochondrion"/>
    <property type="evidence" value="ECO:0007669"/>
    <property type="project" value="UniProtKB-SubCell"/>
</dbReference>
<dbReference type="Ensembl" id="ENSLOCT00000000363.1">
    <property type="protein sequence ID" value="ENSLOCP00000000363.1"/>
    <property type="gene ID" value="ENSLOCG00000000336.1"/>
</dbReference>
<dbReference type="Pfam" id="PF04548">
    <property type="entry name" value="AIG1"/>
    <property type="match status" value="3"/>
</dbReference>
<dbReference type="GeneTree" id="ENSGT01120000271858"/>
<feature type="domain" description="AIG1-type G" evidence="16">
    <location>
        <begin position="4"/>
        <end position="203"/>
    </location>
</feature>
<dbReference type="InterPro" id="IPR006703">
    <property type="entry name" value="G_AIG1"/>
</dbReference>
<evidence type="ECO:0000256" key="8">
    <source>
        <dbReference type="ARBA" id="ARBA00022741"/>
    </source>
</evidence>
<evidence type="ECO:0000256" key="12">
    <source>
        <dbReference type="ARBA" id="ARBA00023134"/>
    </source>
</evidence>
<evidence type="ECO:0000256" key="15">
    <source>
        <dbReference type="ARBA" id="ARBA00077278"/>
    </source>
</evidence>
<keyword evidence="10" id="KW-0333">Golgi apparatus</keyword>
<dbReference type="GO" id="GO:0003924">
    <property type="term" value="F:GTPase activity"/>
    <property type="evidence" value="ECO:0000318"/>
    <property type="project" value="GO_Central"/>
</dbReference>
<dbReference type="FunFam" id="3.40.50.300:FF:000536">
    <property type="entry name" value="GTPase IMAP family member 8"/>
    <property type="match status" value="2"/>
</dbReference>
<dbReference type="GO" id="GO:0005794">
    <property type="term" value="C:Golgi apparatus"/>
    <property type="evidence" value="ECO:0007669"/>
    <property type="project" value="UniProtKB-SubCell"/>
</dbReference>
<dbReference type="GO" id="GO:0005783">
    <property type="term" value="C:endoplasmic reticulum"/>
    <property type="evidence" value="ECO:0007669"/>
    <property type="project" value="UniProtKB-SubCell"/>
</dbReference>
<evidence type="ECO:0000256" key="1">
    <source>
        <dbReference type="ARBA" id="ARBA00004173"/>
    </source>
</evidence>
<reference evidence="17" key="2">
    <citation type="submission" date="2025-08" db="UniProtKB">
        <authorList>
            <consortium name="Ensembl"/>
        </authorList>
    </citation>
    <scope>IDENTIFICATION</scope>
</reference>
<evidence type="ECO:0000256" key="6">
    <source>
        <dbReference type="ARBA" id="ARBA00022490"/>
    </source>
</evidence>
<dbReference type="eggNOG" id="ENOG502RB0C">
    <property type="taxonomic scope" value="Eukaryota"/>
</dbReference>
<evidence type="ECO:0000313" key="17">
    <source>
        <dbReference type="Ensembl" id="ENSLOCP00000000363.1"/>
    </source>
</evidence>
<keyword evidence="18" id="KW-1185">Reference proteome</keyword>
<evidence type="ECO:0000256" key="14">
    <source>
        <dbReference type="ARBA" id="ARBA00073539"/>
    </source>
</evidence>
<dbReference type="AlphaFoldDB" id="W5LW56"/>
<sequence length="606" mass="68120">EEDSTEIRIILLGKTGVGKSAAGNTILGREAFTSEPSPSTVTQQCEKRTGEVSGRRVAVIDTPGLFDTHLSNKETLREILSSICLTSPGPHVFLVVIQLGRFTQEEKKTVELIQKTFGETAAHYTMVLFTQGDRLGSQSIEVFLSRSADLNQFVSHCGGRYHVFNNKNPENPSQVTELLEKINRMVVCNGGGCFTNDLYPKAESAIRKEQERILREREPEIRRQEEELEREYRGEELEKKKRELRRQEYIKGAAYNIILGREEFRSETSPSSLTLRSQEAQGEVCGRRVTVVDTPGLFNTELSDKDLRGEIQRAVQLSAPGPHAVLLVIQLGRFSQQEKRAVETLQELLGEGVSRHTVVLFTHGDRLRGRSLQEFVQQDGNLQSIIQKCGDRCHLFNNTDRGDGSQVRELLEKVDLMVTQNKYSHYEVLREQREVRTSFCGRSETRSVPHGGSLFSTECVARKYATSEHDFTCLTTNKSAKLSNRSPPQAAEVGFTRQAAQTGVHTVSAVHDARGRDAVLLVIQLGRFSQQEKRAVETLQELLGEGVSRHTVVLFTHGDRLRGRSLQQFVQQDGNLQSIIQECGDRCHLFNNTDRGDGSQVRELLE</sequence>
<dbReference type="Gene3D" id="3.40.50.300">
    <property type="entry name" value="P-loop containing nucleotide triphosphate hydrolases"/>
    <property type="match status" value="3"/>
</dbReference>
<organism evidence="17 18">
    <name type="scientific">Lepisosteus oculatus</name>
    <name type="common">Spotted gar</name>
    <dbReference type="NCBI Taxonomy" id="7918"/>
    <lineage>
        <taxon>Eukaryota</taxon>
        <taxon>Metazoa</taxon>
        <taxon>Chordata</taxon>
        <taxon>Craniata</taxon>
        <taxon>Vertebrata</taxon>
        <taxon>Euteleostomi</taxon>
        <taxon>Actinopterygii</taxon>
        <taxon>Neopterygii</taxon>
        <taxon>Holostei</taxon>
        <taxon>Semionotiformes</taxon>
        <taxon>Lepisosteidae</taxon>
        <taxon>Lepisosteus</taxon>
    </lineage>
</organism>
<keyword evidence="6" id="KW-0963">Cytoplasm</keyword>
<evidence type="ECO:0000256" key="4">
    <source>
        <dbReference type="ARBA" id="ARBA00004555"/>
    </source>
</evidence>